<keyword evidence="2" id="KW-1185">Reference proteome</keyword>
<evidence type="ECO:0000313" key="1">
    <source>
        <dbReference type="EMBL" id="KAI0045861.1"/>
    </source>
</evidence>
<dbReference type="Proteomes" id="UP000814033">
    <property type="component" value="Unassembled WGS sequence"/>
</dbReference>
<name>A0ACB8RQ61_9AGAM</name>
<proteinExistence type="predicted"/>
<reference evidence="1" key="1">
    <citation type="submission" date="2021-02" db="EMBL/GenBank/DDBJ databases">
        <authorList>
            <consortium name="DOE Joint Genome Institute"/>
            <person name="Ahrendt S."/>
            <person name="Looney B.P."/>
            <person name="Miyauchi S."/>
            <person name="Morin E."/>
            <person name="Drula E."/>
            <person name="Courty P.E."/>
            <person name="Chicoki N."/>
            <person name="Fauchery L."/>
            <person name="Kohler A."/>
            <person name="Kuo A."/>
            <person name="Labutti K."/>
            <person name="Pangilinan J."/>
            <person name="Lipzen A."/>
            <person name="Riley R."/>
            <person name="Andreopoulos W."/>
            <person name="He G."/>
            <person name="Johnson J."/>
            <person name="Barry K.W."/>
            <person name="Grigoriev I.V."/>
            <person name="Nagy L."/>
            <person name="Hibbett D."/>
            <person name="Henrissat B."/>
            <person name="Matheny P.B."/>
            <person name="Labbe J."/>
            <person name="Martin F."/>
        </authorList>
    </citation>
    <scope>NUCLEOTIDE SEQUENCE</scope>
    <source>
        <strain evidence="1">FP105234-sp</strain>
    </source>
</reference>
<gene>
    <name evidence="1" type="ORF">FA95DRAFT_83485</name>
</gene>
<dbReference type="EMBL" id="MU275940">
    <property type="protein sequence ID" value="KAI0045861.1"/>
    <property type="molecule type" value="Genomic_DNA"/>
</dbReference>
<comment type="caution">
    <text evidence="1">The sequence shown here is derived from an EMBL/GenBank/DDBJ whole genome shotgun (WGS) entry which is preliminary data.</text>
</comment>
<protein>
    <submittedName>
        <fullName evidence="1">Uncharacterized protein</fullName>
    </submittedName>
</protein>
<accession>A0ACB8RQ61</accession>
<evidence type="ECO:0000313" key="2">
    <source>
        <dbReference type="Proteomes" id="UP000814033"/>
    </source>
</evidence>
<reference evidence="1" key="2">
    <citation type="journal article" date="2022" name="New Phytol.">
        <title>Evolutionary transition to the ectomycorrhizal habit in the genomes of a hyperdiverse lineage of mushroom-forming fungi.</title>
        <authorList>
            <person name="Looney B."/>
            <person name="Miyauchi S."/>
            <person name="Morin E."/>
            <person name="Drula E."/>
            <person name="Courty P.E."/>
            <person name="Kohler A."/>
            <person name="Kuo A."/>
            <person name="LaButti K."/>
            <person name="Pangilinan J."/>
            <person name="Lipzen A."/>
            <person name="Riley R."/>
            <person name="Andreopoulos W."/>
            <person name="He G."/>
            <person name="Johnson J."/>
            <person name="Nolan M."/>
            <person name="Tritt A."/>
            <person name="Barry K.W."/>
            <person name="Grigoriev I.V."/>
            <person name="Nagy L.G."/>
            <person name="Hibbett D."/>
            <person name="Henrissat B."/>
            <person name="Matheny P.B."/>
            <person name="Labbe J."/>
            <person name="Martin F.M."/>
        </authorList>
    </citation>
    <scope>NUCLEOTIDE SEQUENCE</scope>
    <source>
        <strain evidence="1">FP105234-sp</strain>
    </source>
</reference>
<organism evidence="1 2">
    <name type="scientific">Auriscalpium vulgare</name>
    <dbReference type="NCBI Taxonomy" id="40419"/>
    <lineage>
        <taxon>Eukaryota</taxon>
        <taxon>Fungi</taxon>
        <taxon>Dikarya</taxon>
        <taxon>Basidiomycota</taxon>
        <taxon>Agaricomycotina</taxon>
        <taxon>Agaricomycetes</taxon>
        <taxon>Russulales</taxon>
        <taxon>Auriscalpiaceae</taxon>
        <taxon>Auriscalpium</taxon>
    </lineage>
</organism>
<sequence>MQGSGHRESEGRERGGSGRKVNGTCLSYANRPRYILTGRDTGKQNQICPPPRPSAWTGLTAFVSGPDGVGCISHRQQVVQIAMHAQVSLSETCRELPAWHSGGSHWTETSTGRDSDSDSEATADIRCGLLVRCKLLVGDIRLLNYRVPRQDTSKRVARVLVETLRHVFNPACL</sequence>